<feature type="compositionally biased region" description="Gly residues" evidence="2">
    <location>
        <begin position="264"/>
        <end position="280"/>
    </location>
</feature>
<dbReference type="InterPro" id="IPR013929">
    <property type="entry name" value="RPAP1_C"/>
</dbReference>
<protein>
    <recommendedName>
        <fullName evidence="7">RNA polymerase II-associated protein 1 C-terminal domain-containing protein</fullName>
    </recommendedName>
</protein>
<gene>
    <name evidence="5" type="ORF">Rsub_05189</name>
</gene>
<feature type="domain" description="RPAP1 C-terminal" evidence="3">
    <location>
        <begin position="382"/>
        <end position="416"/>
    </location>
</feature>
<organism evidence="5 6">
    <name type="scientific">Raphidocelis subcapitata</name>
    <dbReference type="NCBI Taxonomy" id="307507"/>
    <lineage>
        <taxon>Eukaryota</taxon>
        <taxon>Viridiplantae</taxon>
        <taxon>Chlorophyta</taxon>
        <taxon>core chlorophytes</taxon>
        <taxon>Chlorophyceae</taxon>
        <taxon>CS clade</taxon>
        <taxon>Sphaeropleales</taxon>
        <taxon>Selenastraceae</taxon>
        <taxon>Raphidocelis</taxon>
    </lineage>
</organism>
<dbReference type="EMBL" id="BDRX01000033">
    <property type="protein sequence ID" value="GBF92575.1"/>
    <property type="molecule type" value="Genomic_DNA"/>
</dbReference>
<feature type="compositionally biased region" description="Low complexity" evidence="2">
    <location>
        <begin position="251"/>
        <end position="263"/>
    </location>
</feature>
<accession>A0A2V0P666</accession>
<dbReference type="InterPro" id="IPR055326">
    <property type="entry name" value="MINIYO"/>
</dbReference>
<dbReference type="PANTHER" id="PTHR47605">
    <property type="entry name" value="TRANSCRIPTIONAL ELONGATION REGULATOR MINIYO"/>
    <property type="match status" value="1"/>
</dbReference>
<reference evidence="5 6" key="1">
    <citation type="journal article" date="2018" name="Sci. Rep.">
        <title>Raphidocelis subcapitata (=Pseudokirchneriella subcapitata) provides an insight into genome evolution and environmental adaptations in the Sphaeropleales.</title>
        <authorList>
            <person name="Suzuki S."/>
            <person name="Yamaguchi H."/>
            <person name="Nakajima N."/>
            <person name="Kawachi M."/>
        </authorList>
    </citation>
    <scope>NUCLEOTIDE SEQUENCE [LARGE SCALE GENOMIC DNA]</scope>
    <source>
        <strain evidence="5 6">NIES-35</strain>
    </source>
</reference>
<evidence type="ECO:0000256" key="2">
    <source>
        <dbReference type="SAM" id="MobiDB-lite"/>
    </source>
</evidence>
<dbReference type="InterPro" id="IPR013930">
    <property type="entry name" value="RPAP1_N"/>
</dbReference>
<evidence type="ECO:0000313" key="5">
    <source>
        <dbReference type="EMBL" id="GBF92575.1"/>
    </source>
</evidence>
<feature type="compositionally biased region" description="Gly residues" evidence="2">
    <location>
        <begin position="1474"/>
        <end position="1493"/>
    </location>
</feature>
<feature type="region of interest" description="Disordered" evidence="2">
    <location>
        <begin position="1468"/>
        <end position="1493"/>
    </location>
</feature>
<feature type="compositionally biased region" description="Low complexity" evidence="2">
    <location>
        <begin position="47"/>
        <end position="106"/>
    </location>
</feature>
<feature type="compositionally biased region" description="Low complexity" evidence="2">
    <location>
        <begin position="164"/>
        <end position="204"/>
    </location>
</feature>
<name>A0A2V0P666_9CHLO</name>
<feature type="region of interest" description="Disordered" evidence="2">
    <location>
        <begin position="1"/>
        <end position="227"/>
    </location>
</feature>
<evidence type="ECO:0008006" key="7">
    <source>
        <dbReference type="Google" id="ProtNLM"/>
    </source>
</evidence>
<feature type="region of interest" description="Disordered" evidence="2">
    <location>
        <begin position="1215"/>
        <end position="1234"/>
    </location>
</feature>
<dbReference type="STRING" id="307507.A0A2V0P666"/>
<feature type="compositionally biased region" description="Low complexity" evidence="2">
    <location>
        <begin position="135"/>
        <end position="148"/>
    </location>
</feature>
<dbReference type="OrthoDB" id="10692469at2759"/>
<dbReference type="Proteomes" id="UP000247498">
    <property type="component" value="Unassembled WGS sequence"/>
</dbReference>
<evidence type="ECO:0000313" key="6">
    <source>
        <dbReference type="Proteomes" id="UP000247498"/>
    </source>
</evidence>
<dbReference type="Pfam" id="PF08620">
    <property type="entry name" value="RPAP1_C"/>
    <property type="match status" value="1"/>
</dbReference>
<evidence type="ECO:0000259" key="4">
    <source>
        <dbReference type="Pfam" id="PF08621"/>
    </source>
</evidence>
<feature type="region of interest" description="Disordered" evidence="2">
    <location>
        <begin position="245"/>
        <end position="340"/>
    </location>
</feature>
<evidence type="ECO:0000256" key="1">
    <source>
        <dbReference type="ARBA" id="ARBA00009953"/>
    </source>
</evidence>
<dbReference type="PANTHER" id="PTHR47605:SF2">
    <property type="entry name" value="TRANSCRIPTIONAL ELONGATION REGULATOR MINIYO"/>
    <property type="match status" value="1"/>
</dbReference>
<feature type="compositionally biased region" description="Polar residues" evidence="2">
    <location>
        <begin position="211"/>
        <end position="220"/>
    </location>
</feature>
<dbReference type="Pfam" id="PF08621">
    <property type="entry name" value="RPAP1_N"/>
    <property type="match status" value="1"/>
</dbReference>
<evidence type="ECO:0000259" key="3">
    <source>
        <dbReference type="Pfam" id="PF08620"/>
    </source>
</evidence>
<feature type="region of interest" description="Disordered" evidence="2">
    <location>
        <begin position="1158"/>
        <end position="1186"/>
    </location>
</feature>
<feature type="compositionally biased region" description="Low complexity" evidence="2">
    <location>
        <begin position="281"/>
        <end position="298"/>
    </location>
</feature>
<keyword evidence="6" id="KW-1185">Reference proteome</keyword>
<proteinExistence type="inferred from homology"/>
<feature type="compositionally biased region" description="Gly residues" evidence="2">
    <location>
        <begin position="1158"/>
        <end position="1183"/>
    </location>
</feature>
<sequence>MEDAGRGLRRAQLETDDEEGLLKLQEDFEAGGRQPAAKVSRIGKPRPAAAPAAAPSDGVADGQGAAAPAAAAADAPQALPLAGERAQPRAAAGEEAAAPRPAGALAPSIPGILGDVLERAPGPAAPPAPQPPTEPGAAPRAFPAAAHRGASRFTLGRRNAPGPAATDGSRGAAAAPVAAAAAPPAAEGAEPAAGAPATGGTAAGSELASIDAQNEQQVASMSADEREAALAEVAGRFGSDRLEFLRRRAQAKQQQQQRGAAEDGAGGSAAVGGGTAGSSGAGASSVAKAAARPAAKPGGMRKGFLSAPQKPCAVKQLQQQQGGKDHPAAAPAEGPPPRRPLVARLRFGLGAEVLGADAPGAAAASDEAVLARDQISRDRGAAPEGYTLDELRALARSSHAPQRAAALRALGALLEAARPRLGAEGPGGGPAARALELPASVMEGERALPAPPPAVDWETVREYLVVAVRAVVLLRLGLDDDSTSVFSAAASALRTLLAPASDEAAVWEAADASAAVGWPVAWRGALRRLGASGTWEAAAELLRQSQADGSDGASPDAPEDVAAIDPLAGFLAMEPLPRICWLLRHHAATEAAAPLLAVLSAAAAGARGAAEAVARCQGLPEALAGVLGGEYGGAGPGAPALRPAALRLVRLLVQASPSAAEQLRASGLLTAAQAALLRGPPAGGAGPEEAARDALLRLEALRIWRVAAAQNISLMSMDAMYASLCRLLDAPPPLPADGGGEDEDAAAWQLRCEALQLLEALVSHALRASSGGGLGPEMISPDCVAAVAASAAASWASAGAVERAARALISRAGAELCGGGGEPAHPAALMPPAHAALAALAAAWHAVATCTTGTGPGQRRVASDAWQRLQEAGLAGRSAEAPAVERAAEALEVTRARLAAAVLRVDGGGAPAADGAVGAALADHLSQLVAAGAPSGGSSSSGCGIATACLSAAAASALAALARLEAVACAAAGAPPDRPAPPAAARAASVGAAAVAARAALAGTPPLVLEPWAHAQMQTAQPAARLLLQAAALLPPGDAGPAGTAVFEGLLSLPVITPPGLEAQCVSALQLAFGPPCRAALERALRDSSARMHALRDAGGALADAAAGRRAAGGAAASSARSPYPAPDALDAAALAAALMEGYAAGWLSVVPRERLAPGGGSSGGSGGGDGGGSSGAGDGSGGTVLPQLVRAVGDEPHGSRLPAPRTWAFSEALAVPGGPADPGAPGAANEAPHPSGAALALALTLGVPLLAPAPVQLRAAVEALFLSNAWELLPPQPAAPGRARPQELPPAWQDATARWAFAALAQRAAGGLLDAHAEGLGEQQQRQQQQGAQRAGSEWSDWLGLAALDRLTQVFADSSMGDPLFAATVVLLLLPAGGEALRRAAWSALGAHCALHLLPPAAGCAGGGQPYLAGPFDFGFVSEAAKSLAQGELSKAQQLGSVSWDVALHAAAAAALDPAAWAAADDAAAKSGPGNGVDGSSGGGGGGGGGGGAVGSAGRATNVLRGVVRAAPAEAVAALLRAAEARGIAPSEARRALVLACHGDAALMERASRAMEEAR</sequence>
<comment type="similarity">
    <text evidence="1">Belongs to the RPAP1 family.</text>
</comment>
<feature type="compositionally biased region" description="Pro residues" evidence="2">
    <location>
        <begin position="123"/>
        <end position="134"/>
    </location>
</feature>
<feature type="domain" description="RPAP1 N-terminal" evidence="4">
    <location>
        <begin position="209"/>
        <end position="252"/>
    </location>
</feature>
<comment type="caution">
    <text evidence="5">The sequence shown here is derived from an EMBL/GenBank/DDBJ whole genome shotgun (WGS) entry which is preliminary data.</text>
</comment>
<dbReference type="InParanoid" id="A0A2V0P666"/>